<comment type="caution">
    <text evidence="3">The sequence shown here is derived from an EMBL/GenBank/DDBJ whole genome shotgun (WGS) entry which is preliminary data.</text>
</comment>
<accession>A0ABV7R7L4</accession>
<evidence type="ECO:0000259" key="2">
    <source>
        <dbReference type="PROSITE" id="PS50943"/>
    </source>
</evidence>
<keyword evidence="4" id="KW-1185">Reference proteome</keyword>
<name>A0ABV7R7L4_9RHOB</name>
<evidence type="ECO:0000313" key="3">
    <source>
        <dbReference type="EMBL" id="MFC3529394.1"/>
    </source>
</evidence>
<dbReference type="Gene3D" id="1.10.260.40">
    <property type="entry name" value="lambda repressor-like DNA-binding domains"/>
    <property type="match status" value="1"/>
</dbReference>
<dbReference type="InterPro" id="IPR001387">
    <property type="entry name" value="Cro/C1-type_HTH"/>
</dbReference>
<dbReference type="SUPFAM" id="SSF47413">
    <property type="entry name" value="lambda repressor-like DNA-binding domains"/>
    <property type="match status" value="1"/>
</dbReference>
<evidence type="ECO:0000256" key="1">
    <source>
        <dbReference type="SAM" id="MobiDB-lite"/>
    </source>
</evidence>
<sequence>MPADPANEVQDRICTAAKARRLALNIPQADLARRAGVPLPTLKRFEQSGEVALATLLRIAGALDALDGFGALFPPAAGSGTPPGRQRARGPAGK</sequence>
<reference evidence="4" key="1">
    <citation type="journal article" date="2019" name="Int. J. Syst. Evol. Microbiol.">
        <title>The Global Catalogue of Microorganisms (GCM) 10K type strain sequencing project: providing services to taxonomists for standard genome sequencing and annotation.</title>
        <authorList>
            <consortium name="The Broad Institute Genomics Platform"/>
            <consortium name="The Broad Institute Genome Sequencing Center for Infectious Disease"/>
            <person name="Wu L."/>
            <person name="Ma J."/>
        </authorList>
    </citation>
    <scope>NUCLEOTIDE SEQUENCE [LARGE SCALE GENOMIC DNA]</scope>
    <source>
        <strain evidence="4">KCTC 42899</strain>
    </source>
</reference>
<gene>
    <name evidence="3" type="ORF">ACFOMH_14535</name>
</gene>
<proteinExistence type="predicted"/>
<dbReference type="Pfam" id="PF01381">
    <property type="entry name" value="HTH_3"/>
    <property type="match status" value="1"/>
</dbReference>
<feature type="domain" description="HTH cro/C1-type" evidence="2">
    <location>
        <begin position="18"/>
        <end position="69"/>
    </location>
</feature>
<feature type="region of interest" description="Disordered" evidence="1">
    <location>
        <begin position="73"/>
        <end position="94"/>
    </location>
</feature>
<protein>
    <submittedName>
        <fullName evidence="3">Helix-turn-helix domain-containing protein</fullName>
    </submittedName>
</protein>
<dbReference type="RefSeq" id="WP_377745342.1">
    <property type="nucleotide sequence ID" value="NZ_JBHRXJ010000011.1"/>
</dbReference>
<dbReference type="EMBL" id="JBHRXJ010000011">
    <property type="protein sequence ID" value="MFC3529394.1"/>
    <property type="molecule type" value="Genomic_DNA"/>
</dbReference>
<organism evidence="3 4">
    <name type="scientific">Paracoccus mangrovi</name>
    <dbReference type="NCBI Taxonomy" id="1715645"/>
    <lineage>
        <taxon>Bacteria</taxon>
        <taxon>Pseudomonadati</taxon>
        <taxon>Pseudomonadota</taxon>
        <taxon>Alphaproteobacteria</taxon>
        <taxon>Rhodobacterales</taxon>
        <taxon>Paracoccaceae</taxon>
        <taxon>Paracoccus</taxon>
    </lineage>
</organism>
<dbReference type="InterPro" id="IPR010982">
    <property type="entry name" value="Lambda_DNA-bd_dom_sf"/>
</dbReference>
<dbReference type="CDD" id="cd00093">
    <property type="entry name" value="HTH_XRE"/>
    <property type="match status" value="1"/>
</dbReference>
<evidence type="ECO:0000313" key="4">
    <source>
        <dbReference type="Proteomes" id="UP001595721"/>
    </source>
</evidence>
<dbReference type="Proteomes" id="UP001595721">
    <property type="component" value="Unassembled WGS sequence"/>
</dbReference>
<dbReference type="PROSITE" id="PS50943">
    <property type="entry name" value="HTH_CROC1"/>
    <property type="match status" value="1"/>
</dbReference>